<keyword evidence="2" id="KW-1185">Reference proteome</keyword>
<evidence type="ECO:0000313" key="1">
    <source>
        <dbReference type="EMBL" id="RNA07780.1"/>
    </source>
</evidence>
<dbReference type="EMBL" id="REGN01006946">
    <property type="protein sequence ID" value="RNA07780.1"/>
    <property type="molecule type" value="Genomic_DNA"/>
</dbReference>
<proteinExistence type="predicted"/>
<protein>
    <submittedName>
        <fullName evidence="1">Uncharacterized protein</fullName>
    </submittedName>
</protein>
<organism evidence="1 2">
    <name type="scientific">Brachionus plicatilis</name>
    <name type="common">Marine rotifer</name>
    <name type="synonym">Brachionus muelleri</name>
    <dbReference type="NCBI Taxonomy" id="10195"/>
    <lineage>
        <taxon>Eukaryota</taxon>
        <taxon>Metazoa</taxon>
        <taxon>Spiralia</taxon>
        <taxon>Gnathifera</taxon>
        <taxon>Rotifera</taxon>
        <taxon>Eurotatoria</taxon>
        <taxon>Monogononta</taxon>
        <taxon>Pseudotrocha</taxon>
        <taxon>Ploima</taxon>
        <taxon>Brachionidae</taxon>
        <taxon>Brachionus</taxon>
    </lineage>
</organism>
<name>A0A3M7Q8R0_BRAPC</name>
<sequence>MIIYNILIQTAVHEPMLFINNLTSPDHKLDIVIIKLVYIGLIYLSEMIPFNTNPYVPMKYIREFR</sequence>
<dbReference type="AlphaFoldDB" id="A0A3M7Q8R0"/>
<dbReference type="Proteomes" id="UP000276133">
    <property type="component" value="Unassembled WGS sequence"/>
</dbReference>
<reference evidence="1 2" key="1">
    <citation type="journal article" date="2018" name="Sci. Rep.">
        <title>Genomic signatures of local adaptation to the degree of environmental predictability in rotifers.</title>
        <authorList>
            <person name="Franch-Gras L."/>
            <person name="Hahn C."/>
            <person name="Garcia-Roger E.M."/>
            <person name="Carmona M.J."/>
            <person name="Serra M."/>
            <person name="Gomez A."/>
        </authorList>
    </citation>
    <scope>NUCLEOTIDE SEQUENCE [LARGE SCALE GENOMIC DNA]</scope>
    <source>
        <strain evidence="1">HYR1</strain>
    </source>
</reference>
<comment type="caution">
    <text evidence="1">The sequence shown here is derived from an EMBL/GenBank/DDBJ whole genome shotgun (WGS) entry which is preliminary data.</text>
</comment>
<gene>
    <name evidence="1" type="ORF">BpHYR1_005413</name>
</gene>
<evidence type="ECO:0000313" key="2">
    <source>
        <dbReference type="Proteomes" id="UP000276133"/>
    </source>
</evidence>
<accession>A0A3M7Q8R0</accession>